<feature type="transmembrane region" description="Helical" evidence="1">
    <location>
        <begin position="391"/>
        <end position="415"/>
    </location>
</feature>
<keyword evidence="3" id="KW-1185">Reference proteome</keyword>
<feature type="transmembrane region" description="Helical" evidence="1">
    <location>
        <begin position="486"/>
        <end position="514"/>
    </location>
</feature>
<keyword evidence="1" id="KW-0472">Membrane</keyword>
<feature type="transmembrane region" description="Helical" evidence="1">
    <location>
        <begin position="306"/>
        <end position="326"/>
    </location>
</feature>
<feature type="transmembrane region" description="Helical" evidence="1">
    <location>
        <begin position="280"/>
        <end position="300"/>
    </location>
</feature>
<accession>A0ABZ2PH88</accession>
<gene>
    <name evidence="2" type="ORF">WDS16_25585</name>
</gene>
<feature type="transmembrane region" description="Helical" evidence="1">
    <location>
        <begin position="89"/>
        <end position="110"/>
    </location>
</feature>
<keyword evidence="1" id="KW-1133">Transmembrane helix</keyword>
<evidence type="ECO:0000256" key="1">
    <source>
        <dbReference type="SAM" id="Phobius"/>
    </source>
</evidence>
<proteinExistence type="predicted"/>
<feature type="transmembrane region" description="Helical" evidence="1">
    <location>
        <begin position="205"/>
        <end position="224"/>
    </location>
</feature>
<feature type="transmembrane region" description="Helical" evidence="1">
    <location>
        <begin position="441"/>
        <end position="466"/>
    </location>
</feature>
<protein>
    <submittedName>
        <fullName evidence="2">Uncharacterized protein</fullName>
    </submittedName>
</protein>
<feature type="transmembrane region" description="Helical" evidence="1">
    <location>
        <begin position="131"/>
        <end position="154"/>
    </location>
</feature>
<organism evidence="2 3">
    <name type="scientific">Rhodococcus sovatensis</name>
    <dbReference type="NCBI Taxonomy" id="1805840"/>
    <lineage>
        <taxon>Bacteria</taxon>
        <taxon>Bacillati</taxon>
        <taxon>Actinomycetota</taxon>
        <taxon>Actinomycetes</taxon>
        <taxon>Mycobacteriales</taxon>
        <taxon>Nocardiaceae</taxon>
        <taxon>Rhodococcus</taxon>
    </lineage>
</organism>
<keyword evidence="1" id="KW-0812">Transmembrane</keyword>
<feature type="transmembrane region" description="Helical" evidence="1">
    <location>
        <begin position="347"/>
        <end position="371"/>
    </location>
</feature>
<dbReference type="EMBL" id="CP147846">
    <property type="protein sequence ID" value="WXG68520.1"/>
    <property type="molecule type" value="Genomic_DNA"/>
</dbReference>
<dbReference type="Proteomes" id="UP001432000">
    <property type="component" value="Chromosome"/>
</dbReference>
<evidence type="ECO:0000313" key="3">
    <source>
        <dbReference type="Proteomes" id="UP001432000"/>
    </source>
</evidence>
<feature type="transmembrane region" description="Helical" evidence="1">
    <location>
        <begin position="625"/>
        <end position="643"/>
    </location>
</feature>
<feature type="transmembrane region" description="Helical" evidence="1">
    <location>
        <begin position="560"/>
        <end position="579"/>
    </location>
</feature>
<reference evidence="2 3" key="1">
    <citation type="submission" date="2024-03" db="EMBL/GenBank/DDBJ databases">
        <title>Natural products discovery in diverse microorganisms through a two-stage MS feature dereplication strategy.</title>
        <authorList>
            <person name="Zhang R."/>
        </authorList>
    </citation>
    <scope>NUCLEOTIDE SEQUENCE [LARGE SCALE GENOMIC DNA]</scope>
    <source>
        <strain evidence="2 3">18930</strain>
    </source>
</reference>
<evidence type="ECO:0000313" key="2">
    <source>
        <dbReference type="EMBL" id="WXG68520.1"/>
    </source>
</evidence>
<dbReference type="RefSeq" id="WP_338888778.1">
    <property type="nucleotide sequence ID" value="NZ_CP147846.1"/>
</dbReference>
<sequence length="748" mass="80534">MNDPNSDKSVNPAREFVVVELRTHGVSGTPPESMLETDSVVAIDTGTHKRFFRERNGTDPSRRSVEIDGTTHERVREAYHWGGMTSGGFMQALWALLLPFSLVNLAQWMLPAPTGPSAARAVTTARALIRVIGLLLTALITAQLTVILADLFFAQCLSFTVPVSEAAQCWSSESMAGHLPSWLERWTVARTLIADIPDALRVRSFWSGVIVALVVTAVVVLCGTMTGSRYASKLGLSQGQADDEAVATRALVPTNSAPLGDKEFRATSTGSPTAPALRTLHTVAAFCASGLILLGMWLPSGLNVESALFVLTAVLGVLALGCSFWLDDPTFSGGRYVRGHTFARQRLSGTGGWIASVFAFLVFWAVCVLVVPGRFDSSAFGTSMTGSNDGVSALMVVLCGLCIVLFVIVSVPAFLQSRFQCATVLCTDQNYRKRVPPKFRAMLFGIHAPILAALACILGSGFGAGLAQIVSHFLVQNDVKARLPGIYQAVAFLWGVIASGLVALALVILILLAYRSLLKPFPDAAAVQFAAGATTPGLWRRVKLAGRWYLSRINQYLHRIVAYIVGCAVLGGLISIHTADDLPGWLLSLRDATTGCIADWVVSVALRWDYLANQPWSARQGALEGAGFAILGLIAATLLRSIMNARKNPEKSGRNLGVIWDIASFWPREAHPVTPLSYAPTALDDLVGRIYYHLGLDPTTREPNTKVAQNNRVVLCGHSQGSLLMYAAVLQVRRELTVDQQPPNLDLA</sequence>
<name>A0ABZ2PH88_9NOCA</name>